<organism evidence="6 7">
    <name type="scientific">Hyphomonas atlantica</name>
    <dbReference type="NCBI Taxonomy" id="1280948"/>
    <lineage>
        <taxon>Bacteria</taxon>
        <taxon>Pseudomonadati</taxon>
        <taxon>Pseudomonadota</taxon>
        <taxon>Alphaproteobacteria</taxon>
        <taxon>Hyphomonadales</taxon>
        <taxon>Hyphomonadaceae</taxon>
        <taxon>Hyphomonas</taxon>
    </lineage>
</organism>
<accession>A0A059DWR1</accession>
<feature type="domain" description="ABC transporter" evidence="5">
    <location>
        <begin position="5"/>
        <end position="233"/>
    </location>
</feature>
<dbReference type="PROSITE" id="PS50893">
    <property type="entry name" value="ABC_TRANSPORTER_2"/>
    <property type="match status" value="2"/>
</dbReference>
<dbReference type="STRING" id="1280948.HY36_11750"/>
<dbReference type="PANTHER" id="PTHR19211">
    <property type="entry name" value="ATP-BINDING TRANSPORT PROTEIN-RELATED"/>
    <property type="match status" value="1"/>
</dbReference>
<dbReference type="PATRIC" id="fig|1280948.3.peg.3473"/>
<keyword evidence="7" id="KW-1185">Reference proteome</keyword>
<dbReference type="eggNOG" id="COG0488">
    <property type="taxonomic scope" value="Bacteria"/>
</dbReference>
<proteinExistence type="predicted"/>
<comment type="caution">
    <text evidence="6">The sequence shown here is derived from an EMBL/GenBank/DDBJ whole genome shotgun (WGS) entry which is preliminary data.</text>
</comment>
<dbReference type="Gene3D" id="3.40.50.300">
    <property type="entry name" value="P-loop containing nucleotide triphosphate hydrolases"/>
    <property type="match status" value="2"/>
</dbReference>
<reference evidence="6 7" key="1">
    <citation type="journal article" date="2014" name="Antonie Van Leeuwenhoek">
        <title>Hyphomonas beringensis sp. nov. and Hyphomonas chukchiensis sp. nov., isolated from surface seawater of the Bering Sea and Chukchi Sea.</title>
        <authorList>
            <person name="Li C."/>
            <person name="Lai Q."/>
            <person name="Li G."/>
            <person name="Dong C."/>
            <person name="Wang J."/>
            <person name="Liao Y."/>
            <person name="Shao Z."/>
        </authorList>
    </citation>
    <scope>NUCLEOTIDE SEQUENCE [LARGE SCALE GENOMIC DNA]</scope>
    <source>
        <strain evidence="6 7">22II1-22F38</strain>
    </source>
</reference>
<evidence type="ECO:0000313" key="7">
    <source>
        <dbReference type="Proteomes" id="UP000024547"/>
    </source>
</evidence>
<dbReference type="PANTHER" id="PTHR19211:SF6">
    <property type="entry name" value="BLL7188 PROTEIN"/>
    <property type="match status" value="1"/>
</dbReference>
<dbReference type="GO" id="GO:0005524">
    <property type="term" value="F:ATP binding"/>
    <property type="evidence" value="ECO:0007669"/>
    <property type="project" value="UniProtKB-KW"/>
</dbReference>
<dbReference type="InterPro" id="IPR003439">
    <property type="entry name" value="ABC_transporter-like_ATP-bd"/>
</dbReference>
<dbReference type="FunFam" id="3.40.50.300:FF:001320">
    <property type="entry name" value="Heme ABC transporter ATP-binding protein"/>
    <property type="match status" value="1"/>
</dbReference>
<name>A0A059DWR1_9PROT</name>
<dbReference type="InterPro" id="IPR027417">
    <property type="entry name" value="P-loop_NTPase"/>
</dbReference>
<dbReference type="RefSeq" id="WP_035555567.1">
    <property type="nucleotide sequence ID" value="NZ_AWFH01000063.1"/>
</dbReference>
<keyword evidence="3" id="KW-0067">ATP-binding</keyword>
<feature type="domain" description="ABC transporter" evidence="5">
    <location>
        <begin position="336"/>
        <end position="524"/>
    </location>
</feature>
<protein>
    <recommendedName>
        <fullName evidence="5">ABC transporter domain-containing protein</fullName>
    </recommendedName>
</protein>
<evidence type="ECO:0000259" key="5">
    <source>
        <dbReference type="PROSITE" id="PS50893"/>
    </source>
</evidence>
<feature type="region of interest" description="Disordered" evidence="4">
    <location>
        <begin position="239"/>
        <end position="273"/>
    </location>
</feature>
<dbReference type="SUPFAM" id="SSF52540">
    <property type="entry name" value="P-loop containing nucleoside triphosphate hydrolases"/>
    <property type="match status" value="2"/>
</dbReference>
<keyword evidence="2" id="KW-0547">Nucleotide-binding</keyword>
<dbReference type="OrthoDB" id="7623913at2"/>
<gene>
    <name evidence="6" type="ORF">HY36_11750</name>
</gene>
<evidence type="ECO:0000256" key="1">
    <source>
        <dbReference type="ARBA" id="ARBA00022737"/>
    </source>
</evidence>
<dbReference type="InterPro" id="IPR017871">
    <property type="entry name" value="ABC_transporter-like_CS"/>
</dbReference>
<feature type="compositionally biased region" description="Basic and acidic residues" evidence="4">
    <location>
        <begin position="244"/>
        <end position="264"/>
    </location>
</feature>
<dbReference type="Pfam" id="PF00005">
    <property type="entry name" value="ABC_tran"/>
    <property type="match status" value="2"/>
</dbReference>
<evidence type="ECO:0000256" key="2">
    <source>
        <dbReference type="ARBA" id="ARBA00022741"/>
    </source>
</evidence>
<dbReference type="AlphaFoldDB" id="A0A059DWR1"/>
<evidence type="ECO:0000256" key="4">
    <source>
        <dbReference type="SAM" id="MobiDB-lite"/>
    </source>
</evidence>
<dbReference type="PROSITE" id="PS00211">
    <property type="entry name" value="ABC_TRANSPORTER_1"/>
    <property type="match status" value="1"/>
</dbReference>
<dbReference type="GO" id="GO:0016887">
    <property type="term" value="F:ATP hydrolysis activity"/>
    <property type="evidence" value="ECO:0007669"/>
    <property type="project" value="InterPro"/>
</dbReference>
<dbReference type="InterPro" id="IPR003593">
    <property type="entry name" value="AAA+_ATPase"/>
</dbReference>
<evidence type="ECO:0000256" key="3">
    <source>
        <dbReference type="ARBA" id="ARBA00022840"/>
    </source>
</evidence>
<dbReference type="SMART" id="SM00382">
    <property type="entry name" value="AAA"/>
    <property type="match status" value="2"/>
</dbReference>
<sequence length="526" mass="56377">MSSLLTLDSLSLTTPDGTPLFDGLNLSLGRERIGLVGRNSCGKSTLLRAIAGEVTPARGTLSVHARLGRLAQIADESLTLSETLGVAEDLARLARLAAGDGTLEDAELADWTLEARLEETLASTGLRDMPLDTPMSQLSGGERTRVMIARLLLEQPDILLLDEPTNNLDTDGRRAIADLLAHWRGGALIASHDRDLLEQVDRIVELTPIGVTIFGGGWSAFREARDAARAQAEADLTRSASALKRAEADAQRAREKQDRREKMGRATRARGSQPKLVLNARAERAEHTSARGDHLAGRLIGDAADSFEAARAKVEITAPISMDVPHVDLPNSKDILRLKDAVAAFEDRHLFGPLSFELRGPRRVAISGPNGSGKSTLMRMILGEIPPVSGTVETLTPRIARLDQHVSLLPREGSILDALHAVQPHLSRNAAHAALARFAFRNEAAHQPVATLSGGERLRAGLAAIFAAPQPPELLLLDEPTNHLDMATIETLEAALNAYTGALLVISHDPAFLAAIGITDHIALDC</sequence>
<dbReference type="Proteomes" id="UP000024547">
    <property type="component" value="Unassembled WGS sequence"/>
</dbReference>
<dbReference type="CDD" id="cd03221">
    <property type="entry name" value="ABCF_EF-3"/>
    <property type="match status" value="2"/>
</dbReference>
<dbReference type="EMBL" id="AWFH01000063">
    <property type="protein sequence ID" value="KCZ57844.1"/>
    <property type="molecule type" value="Genomic_DNA"/>
</dbReference>
<dbReference type="InterPro" id="IPR050611">
    <property type="entry name" value="ABCF"/>
</dbReference>
<keyword evidence="1" id="KW-0677">Repeat</keyword>
<evidence type="ECO:0000313" key="6">
    <source>
        <dbReference type="EMBL" id="KCZ57844.1"/>
    </source>
</evidence>